<keyword evidence="4" id="KW-1185">Reference proteome</keyword>
<dbReference type="Proteomes" id="UP000463883">
    <property type="component" value="Chromosome"/>
</dbReference>
<proteinExistence type="predicted"/>
<dbReference type="Pfam" id="PF01979">
    <property type="entry name" value="Amidohydro_1"/>
    <property type="match status" value="1"/>
</dbReference>
<dbReference type="EMBL" id="CP047591">
    <property type="protein sequence ID" value="QHI71868.1"/>
    <property type="molecule type" value="Genomic_DNA"/>
</dbReference>
<evidence type="ECO:0000259" key="2">
    <source>
        <dbReference type="Pfam" id="PF01979"/>
    </source>
</evidence>
<accession>A0A6P1MIQ4</accession>
<comment type="cofactor">
    <cofactor evidence="1">
        <name>Zn(2+)</name>
        <dbReference type="ChEBI" id="CHEBI:29105"/>
    </cofactor>
</comment>
<feature type="domain" description="Amidohydrolase-related" evidence="2">
    <location>
        <begin position="51"/>
        <end position="432"/>
    </location>
</feature>
<dbReference type="InterPro" id="IPR023100">
    <property type="entry name" value="D-aminoacylase_insert_dom_sf"/>
</dbReference>
<gene>
    <name evidence="3" type="ORF">Ami3637_05220</name>
</gene>
<dbReference type="InterPro" id="IPR032466">
    <property type="entry name" value="Metal_Hydrolase"/>
</dbReference>
<dbReference type="Gene3D" id="3.20.20.140">
    <property type="entry name" value="Metal-dependent hydrolases"/>
    <property type="match status" value="1"/>
</dbReference>
<dbReference type="InterPro" id="IPR050378">
    <property type="entry name" value="Metallo-dep_Hydrolases_sf"/>
</dbReference>
<sequence length="452" mass="50653">MLDIIIEGGSYPDYEKGRLVQTDIGIKDGKVVEIGHITMQAQKNINAEGKIVSPGFIDIHMHEEDFIHEGEKFVIADMMLKMGVTTCLGGNCGVQHQDLDVFKNTIKKLGGSPVNYLMLAGYNAYRKKTGVDTYLKADGRQQKNLLDIMQKQLEEGAFGFSFGIEYDPGMDVEEIMNILGNFEDKNLFVSVHYRSDSVRAMDAIKEMVSIADQSKMKFQISHLSSCSAMGQMSEALDLINREIERNPKLSYDTYPYCAFSTEIGSTVFDEGCFETWGKSYDSILITDGEFRNRYCDKELFEKIRKENPEMLVVAFVMSEGEIAEAISNPYGMVASDGIINNGNGHPRAAGTFPRVLGKYVREDKIISLMDALKKMTLEPAKRLDLHNKGQIFEGCDADITIFNPDTIRDKADFLQSDLPPEGIDYVIVNGKIAVDHNMVQDNRAGRFISYNS</sequence>
<dbReference type="InterPro" id="IPR006680">
    <property type="entry name" value="Amidohydro-rel"/>
</dbReference>
<organism evidence="3 4">
    <name type="scientific">Aminipila terrae</name>
    <dbReference type="NCBI Taxonomy" id="2697030"/>
    <lineage>
        <taxon>Bacteria</taxon>
        <taxon>Bacillati</taxon>
        <taxon>Bacillota</taxon>
        <taxon>Clostridia</taxon>
        <taxon>Peptostreptococcales</taxon>
        <taxon>Anaerovoracaceae</taxon>
        <taxon>Aminipila</taxon>
    </lineage>
</organism>
<dbReference type="SUPFAM" id="SSF51556">
    <property type="entry name" value="Metallo-dependent hydrolases"/>
    <property type="match status" value="1"/>
</dbReference>
<dbReference type="Gene3D" id="2.30.40.10">
    <property type="entry name" value="Urease, subunit C, domain 1"/>
    <property type="match status" value="2"/>
</dbReference>
<evidence type="ECO:0000256" key="1">
    <source>
        <dbReference type="ARBA" id="ARBA00001947"/>
    </source>
</evidence>
<dbReference type="SUPFAM" id="SSF51338">
    <property type="entry name" value="Composite domain of metallo-dependent hydrolases"/>
    <property type="match status" value="1"/>
</dbReference>
<name>A0A6P1MIQ4_9FIRM</name>
<protein>
    <submittedName>
        <fullName evidence="3">Amidohydrolase family protein</fullName>
    </submittedName>
</protein>
<keyword evidence="3" id="KW-0378">Hydrolase</keyword>
<reference evidence="3 4" key="1">
    <citation type="submission" date="2020-01" db="EMBL/GenBank/DDBJ databases">
        <title>Genomic analysis of Aminipila sp. CBA3637.</title>
        <authorList>
            <person name="Kim Y.B."/>
            <person name="Roh S.W."/>
        </authorList>
    </citation>
    <scope>NUCLEOTIDE SEQUENCE [LARGE SCALE GENOMIC DNA]</scope>
    <source>
        <strain evidence="3 4">CBA3637</strain>
    </source>
</reference>
<dbReference type="AlphaFoldDB" id="A0A6P1MIQ4"/>
<evidence type="ECO:0000313" key="3">
    <source>
        <dbReference type="EMBL" id="QHI71868.1"/>
    </source>
</evidence>
<dbReference type="GO" id="GO:0016811">
    <property type="term" value="F:hydrolase activity, acting on carbon-nitrogen (but not peptide) bonds, in linear amides"/>
    <property type="evidence" value="ECO:0007669"/>
    <property type="project" value="InterPro"/>
</dbReference>
<evidence type="ECO:0000313" key="4">
    <source>
        <dbReference type="Proteomes" id="UP000463883"/>
    </source>
</evidence>
<dbReference type="KEGG" id="amic:Ami3637_05220"/>
<dbReference type="Gene3D" id="3.30.1490.130">
    <property type="entry name" value="D-aminoacylase. Domain 3"/>
    <property type="match status" value="1"/>
</dbReference>
<dbReference type="PANTHER" id="PTHR11647">
    <property type="entry name" value="HYDRANTOINASE/DIHYDROPYRIMIDINASE FAMILY MEMBER"/>
    <property type="match status" value="1"/>
</dbReference>
<dbReference type="PANTHER" id="PTHR11647:SF1">
    <property type="entry name" value="COLLAPSIN RESPONSE MEDIATOR PROTEIN"/>
    <property type="match status" value="1"/>
</dbReference>
<dbReference type="RefSeq" id="WP_162361642.1">
    <property type="nucleotide sequence ID" value="NZ_CP047591.1"/>
</dbReference>
<dbReference type="InterPro" id="IPR011059">
    <property type="entry name" value="Metal-dep_hydrolase_composite"/>
</dbReference>